<accession>A0A7T4JW63</accession>
<protein>
    <submittedName>
        <fullName evidence="1">Uncharacterized protein</fullName>
    </submittedName>
</protein>
<evidence type="ECO:0000313" key="2">
    <source>
        <dbReference type="EMBL" id="QRP71770.1"/>
    </source>
</evidence>
<dbReference type="OrthoDB" id="3255134at2"/>
<dbReference type="EMBL" id="CP066007">
    <property type="protein sequence ID" value="QQB47625.1"/>
    <property type="molecule type" value="Genomic_DNA"/>
</dbReference>
<gene>
    <name evidence="1" type="ORF">I6I10_01345</name>
    <name evidence="2" type="ORF">I6J21_01690</name>
</gene>
<organism evidence="1 3">
    <name type="scientific">Corynebacterium glucuronolyticum</name>
    <dbReference type="NCBI Taxonomy" id="39791"/>
    <lineage>
        <taxon>Bacteria</taxon>
        <taxon>Bacillati</taxon>
        <taxon>Actinomycetota</taxon>
        <taxon>Actinomycetes</taxon>
        <taxon>Mycobacteriales</taxon>
        <taxon>Corynebacteriaceae</taxon>
        <taxon>Corynebacterium</taxon>
    </lineage>
</organism>
<evidence type="ECO:0000313" key="3">
    <source>
        <dbReference type="Proteomes" id="UP000596145"/>
    </source>
</evidence>
<dbReference type="Proteomes" id="UP000617681">
    <property type="component" value="Chromosome"/>
</dbReference>
<dbReference type="EMBL" id="CP069534">
    <property type="protein sequence ID" value="QRP71770.1"/>
    <property type="molecule type" value="Genomic_DNA"/>
</dbReference>
<sequence length="175" mass="20675">MLRGENCQEYMICATVLELDQCERIRDVLVPLLLPGQTKLHWTDEQSKRRREIAKSISALGCHHVIVSTLSQESRKTERYRRKCLERLYYEVSEMKISRVTLESRQKTQNQKDIEHIVALQGSGLYRDIRLKHINGSDEPLLWIPDVVLGMYNATFRGEQQYWREFERKVVCHAI</sequence>
<evidence type="ECO:0000313" key="1">
    <source>
        <dbReference type="EMBL" id="QQB47625.1"/>
    </source>
</evidence>
<dbReference type="AlphaFoldDB" id="A0A7T4JW63"/>
<dbReference type="Proteomes" id="UP000596145">
    <property type="component" value="Chromosome"/>
</dbReference>
<proteinExistence type="predicted"/>
<reference evidence="1 3" key="1">
    <citation type="submission" date="2020-12" db="EMBL/GenBank/DDBJ databases">
        <title>FDA dAtabase for Regulatory Grade micrObial Sequences (FDA-ARGOS): Supporting development and validation of Infectious Disease Dx tests.</title>
        <authorList>
            <person name="Sproer C."/>
            <person name="Gronow S."/>
            <person name="Severitt S."/>
            <person name="Schroder I."/>
            <person name="Tallon L."/>
            <person name="Sadzewicz L."/>
            <person name="Zhao X."/>
            <person name="Boylan J."/>
            <person name="Ott S."/>
            <person name="Bowen H."/>
            <person name="Vavikolanu K."/>
            <person name="Mehta A."/>
            <person name="Aluvathingal J."/>
            <person name="Nadendla S."/>
            <person name="Lowell S."/>
            <person name="Myers T."/>
            <person name="Yan Y."/>
            <person name="Sichtig H."/>
        </authorList>
    </citation>
    <scope>NUCLEOTIDE SEQUENCE [LARGE SCALE GENOMIC DNA]</scope>
    <source>
        <strain evidence="1 3">FDAARGOS_1053</strain>
        <strain evidence="2">FDAARGOS_1191</strain>
    </source>
</reference>
<name>A0A7T4JW63_9CORY</name>